<gene>
    <name evidence="1" type="ORF">DHETER_LOCUS12590</name>
</gene>
<feature type="non-terminal residue" evidence="1">
    <location>
        <position position="47"/>
    </location>
</feature>
<proteinExistence type="predicted"/>
<protein>
    <submittedName>
        <fullName evidence="1">16915_t:CDS:1</fullName>
    </submittedName>
</protein>
<accession>A0ACA9PQT7</accession>
<feature type="non-terminal residue" evidence="1">
    <location>
        <position position="1"/>
    </location>
</feature>
<organism evidence="1 2">
    <name type="scientific">Dentiscutata heterogama</name>
    <dbReference type="NCBI Taxonomy" id="1316150"/>
    <lineage>
        <taxon>Eukaryota</taxon>
        <taxon>Fungi</taxon>
        <taxon>Fungi incertae sedis</taxon>
        <taxon>Mucoromycota</taxon>
        <taxon>Glomeromycotina</taxon>
        <taxon>Glomeromycetes</taxon>
        <taxon>Diversisporales</taxon>
        <taxon>Gigasporaceae</taxon>
        <taxon>Dentiscutata</taxon>
    </lineage>
</organism>
<dbReference type="Proteomes" id="UP000789702">
    <property type="component" value="Unassembled WGS sequence"/>
</dbReference>
<evidence type="ECO:0000313" key="1">
    <source>
        <dbReference type="EMBL" id="CAG8716867.1"/>
    </source>
</evidence>
<name>A0ACA9PQT7_9GLOM</name>
<keyword evidence="2" id="KW-1185">Reference proteome</keyword>
<comment type="caution">
    <text evidence="1">The sequence shown here is derived from an EMBL/GenBank/DDBJ whole genome shotgun (WGS) entry which is preliminary data.</text>
</comment>
<reference evidence="1" key="1">
    <citation type="submission" date="2021-06" db="EMBL/GenBank/DDBJ databases">
        <authorList>
            <person name="Kallberg Y."/>
            <person name="Tangrot J."/>
            <person name="Rosling A."/>
        </authorList>
    </citation>
    <scope>NUCLEOTIDE SEQUENCE</scope>
    <source>
        <strain evidence="1">IL203A</strain>
    </source>
</reference>
<evidence type="ECO:0000313" key="2">
    <source>
        <dbReference type="Proteomes" id="UP000789702"/>
    </source>
</evidence>
<sequence>HVSRNESLPSDYNVESVIILENKDTRAIKLTTQYDIVQVSNSTTTRS</sequence>
<dbReference type="EMBL" id="CAJVPU010031436">
    <property type="protein sequence ID" value="CAG8716867.1"/>
    <property type="molecule type" value="Genomic_DNA"/>
</dbReference>